<dbReference type="Gene3D" id="3.30.70.3460">
    <property type="match status" value="1"/>
</dbReference>
<accession>A0ABU4PEB2</accession>
<evidence type="ECO:0000259" key="7">
    <source>
        <dbReference type="Pfam" id="PF22451"/>
    </source>
</evidence>
<evidence type="ECO:0000313" key="9">
    <source>
        <dbReference type="Proteomes" id="UP001277471"/>
    </source>
</evidence>
<comment type="caution">
    <text evidence="8">The sequence shown here is derived from an EMBL/GenBank/DDBJ whole genome shotgun (WGS) entry which is preliminary data.</text>
</comment>
<dbReference type="PANTHER" id="PTHR43413:SF1">
    <property type="entry name" value="SIROHEME DECARBOXYLASE NIRL SUBUNIT"/>
    <property type="match status" value="1"/>
</dbReference>
<dbReference type="EMBL" id="JAWXYC010000007">
    <property type="protein sequence ID" value="MDX5955933.1"/>
    <property type="molecule type" value="Genomic_DNA"/>
</dbReference>
<reference evidence="8 9" key="1">
    <citation type="submission" date="2023-11" db="EMBL/GenBank/DDBJ databases">
        <title>MicrobeMod: A computational toolkit for identifying prokaryotic methylation and restriction-modification with nanopore sequencing.</title>
        <authorList>
            <person name="Crits-Christoph A."/>
            <person name="Kang S.C."/>
            <person name="Lee H."/>
            <person name="Ostrov N."/>
        </authorList>
    </citation>
    <scope>NUCLEOTIDE SEQUENCE [LARGE SCALE GENOMIC DNA]</scope>
    <source>
        <strain evidence="8 9">ATCC 29145</strain>
    </source>
</reference>
<gene>
    <name evidence="8" type="ORF">SIM66_32715</name>
</gene>
<evidence type="ECO:0000256" key="2">
    <source>
        <dbReference type="ARBA" id="ARBA00023444"/>
    </source>
</evidence>
<sequence>MTAAAPVVLDESDRRLILATQGGLPAGAMPFDAVADQLGLPVDEVLERFRRLLEAGIVRRIAAVPNHYRLGYTANGMSVWEVPEDAVDDAGRRFAGLPWVSHCYRRPARPPAWPFTLFAMVHAKTRDEVEARVADMAVLLGDQCRSHTVLYSTRILKKTGFRLTA</sequence>
<comment type="similarity">
    <text evidence="3">Belongs to the Ahb/Nir family.</text>
</comment>
<feature type="domain" description="Siroheme decarboxylase AsnC-like ligand binding" evidence="6">
    <location>
        <begin position="69"/>
        <end position="157"/>
    </location>
</feature>
<comment type="pathway">
    <text evidence="2">Porphyrin-containing compound metabolism.</text>
</comment>
<proteinExistence type="inferred from homology"/>
<organism evidence="8 9">
    <name type="scientific">Azospirillum brasilense</name>
    <dbReference type="NCBI Taxonomy" id="192"/>
    <lineage>
        <taxon>Bacteria</taxon>
        <taxon>Pseudomonadati</taxon>
        <taxon>Pseudomonadota</taxon>
        <taxon>Alphaproteobacteria</taxon>
        <taxon>Rhodospirillales</taxon>
        <taxon>Azospirillaceae</taxon>
        <taxon>Azospirillum</taxon>
    </lineage>
</organism>
<evidence type="ECO:0000256" key="3">
    <source>
        <dbReference type="ARBA" id="ARBA00023457"/>
    </source>
</evidence>
<dbReference type="PANTHER" id="PTHR43413">
    <property type="entry name" value="TRANSCRIPTIONAL REGULATOR, ASNC FAMILY"/>
    <property type="match status" value="1"/>
</dbReference>
<evidence type="ECO:0000256" key="5">
    <source>
        <dbReference type="ARBA" id="ARBA00048470"/>
    </source>
</evidence>
<protein>
    <recommendedName>
        <fullName evidence="4">siroheme decarboxylase</fullName>
        <ecNumber evidence="4">4.1.1.111</ecNumber>
    </recommendedName>
</protein>
<dbReference type="SUPFAM" id="SSF46785">
    <property type="entry name" value="Winged helix' DNA-binding domain"/>
    <property type="match status" value="1"/>
</dbReference>
<dbReference type="InterPro" id="IPR040523">
    <property type="entry name" value="AsnC_trans_reg2"/>
</dbReference>
<dbReference type="EC" id="4.1.1.111" evidence="4"/>
<dbReference type="InterPro" id="IPR036390">
    <property type="entry name" value="WH_DNA-bd_sf"/>
</dbReference>
<feature type="domain" description="Siroheme decarboxylase NirL-like HTH" evidence="7">
    <location>
        <begin position="13"/>
        <end position="59"/>
    </location>
</feature>
<dbReference type="Pfam" id="PF17805">
    <property type="entry name" value="AsnC_trans_reg2"/>
    <property type="match status" value="1"/>
</dbReference>
<dbReference type="Pfam" id="PF22451">
    <property type="entry name" value="NirdL-like_HTH"/>
    <property type="match status" value="1"/>
</dbReference>
<evidence type="ECO:0000256" key="1">
    <source>
        <dbReference type="ARBA" id="ARBA00023239"/>
    </source>
</evidence>
<dbReference type="RefSeq" id="WP_035683985.1">
    <property type="nucleotide sequence ID" value="NZ_CP012918.1"/>
</dbReference>
<dbReference type="InterPro" id="IPR050684">
    <property type="entry name" value="HTH-Siroheme_Decarb"/>
</dbReference>
<keyword evidence="1" id="KW-0456">Lyase</keyword>
<dbReference type="InterPro" id="IPR053953">
    <property type="entry name" value="NirdL-like_HTH"/>
</dbReference>
<comment type="catalytic activity">
    <reaction evidence="5">
        <text>siroheme + 2 H(+) = 12,18-didecarboxysiroheme + 2 CO2</text>
        <dbReference type="Rhea" id="RHEA:19093"/>
        <dbReference type="ChEBI" id="CHEBI:15378"/>
        <dbReference type="ChEBI" id="CHEBI:16526"/>
        <dbReference type="ChEBI" id="CHEBI:60052"/>
        <dbReference type="ChEBI" id="CHEBI:140497"/>
        <dbReference type="EC" id="4.1.1.111"/>
    </reaction>
</comment>
<evidence type="ECO:0000259" key="6">
    <source>
        <dbReference type="Pfam" id="PF17805"/>
    </source>
</evidence>
<evidence type="ECO:0000256" key="4">
    <source>
        <dbReference type="ARBA" id="ARBA00023471"/>
    </source>
</evidence>
<name>A0ABU4PEB2_AZOBR</name>
<evidence type="ECO:0000313" key="8">
    <source>
        <dbReference type="EMBL" id="MDX5955933.1"/>
    </source>
</evidence>
<dbReference type="Proteomes" id="UP001277471">
    <property type="component" value="Unassembled WGS sequence"/>
</dbReference>
<keyword evidence="9" id="KW-1185">Reference proteome</keyword>